<keyword evidence="2" id="KW-1185">Reference proteome</keyword>
<proteinExistence type="predicted"/>
<comment type="caution">
    <text evidence="1">The sequence shown here is derived from an EMBL/GenBank/DDBJ whole genome shotgun (WGS) entry which is preliminary data.</text>
</comment>
<protein>
    <submittedName>
        <fullName evidence="1">Uncharacterized protein</fullName>
    </submittedName>
</protein>
<evidence type="ECO:0000313" key="1">
    <source>
        <dbReference type="EMBL" id="MFB9751504.1"/>
    </source>
</evidence>
<dbReference type="RefSeq" id="WP_344912083.1">
    <property type="nucleotide sequence ID" value="NZ_BAAAYO010000010.1"/>
</dbReference>
<evidence type="ECO:0000313" key="2">
    <source>
        <dbReference type="Proteomes" id="UP001589619"/>
    </source>
</evidence>
<gene>
    <name evidence="1" type="ORF">ACFFNY_07975</name>
</gene>
<sequence length="58" mass="6537">MRTKRRIPVRSNYAETAERGHFVRSGIEVTKRIVVAAAPDGLRLDCGEPFRSRRKPAG</sequence>
<organism evidence="1 2">
    <name type="scientific">Paenibacillus hodogayensis</name>
    <dbReference type="NCBI Taxonomy" id="279208"/>
    <lineage>
        <taxon>Bacteria</taxon>
        <taxon>Bacillati</taxon>
        <taxon>Bacillota</taxon>
        <taxon>Bacilli</taxon>
        <taxon>Bacillales</taxon>
        <taxon>Paenibacillaceae</taxon>
        <taxon>Paenibacillus</taxon>
    </lineage>
</organism>
<accession>A0ABV5VT76</accession>
<name>A0ABV5VT76_9BACL</name>
<dbReference type="EMBL" id="JBHMAG010000007">
    <property type="protein sequence ID" value="MFB9751504.1"/>
    <property type="molecule type" value="Genomic_DNA"/>
</dbReference>
<dbReference type="Proteomes" id="UP001589619">
    <property type="component" value="Unassembled WGS sequence"/>
</dbReference>
<reference evidence="1 2" key="1">
    <citation type="submission" date="2024-09" db="EMBL/GenBank/DDBJ databases">
        <authorList>
            <person name="Sun Q."/>
            <person name="Mori K."/>
        </authorList>
    </citation>
    <scope>NUCLEOTIDE SEQUENCE [LARGE SCALE GENOMIC DNA]</scope>
    <source>
        <strain evidence="1 2">JCM 12520</strain>
    </source>
</reference>